<sequence>MSILETNPGNVPGLRTYGGHPRDARRSSRSCGGTSLTYVTGMTAPVRSRASQASVSNTTCVRRLRTPSWRRPSLPGRTRDRLVDDGDSCVDSPGHYCKDAEQRRGGGRGSGRVNVGADGANQSGLPDRITTTRQRQLVCQTQASGRLNCDTVQMRLWRLSRLGAHLLRSESSWCSSSSSRHRPLLNVEPLLYSGDDPRSPTWVRPPNHKKTVTEKHLNYHPTVWPYGASAGFAMDVCPTSLLSPHGASRIWECGWPTWLCAAFL</sequence>
<gene>
    <name evidence="2" type="ORF">C8Q71DRAFT_494746</name>
</gene>
<dbReference type="GeneID" id="71999648"/>
<accession>A0ABQ8KLY5</accession>
<keyword evidence="3" id="KW-1185">Reference proteome</keyword>
<organism evidence="2 3">
    <name type="scientific">Rhodofomes roseus</name>
    <dbReference type="NCBI Taxonomy" id="34475"/>
    <lineage>
        <taxon>Eukaryota</taxon>
        <taxon>Fungi</taxon>
        <taxon>Dikarya</taxon>
        <taxon>Basidiomycota</taxon>
        <taxon>Agaricomycotina</taxon>
        <taxon>Agaricomycetes</taxon>
        <taxon>Polyporales</taxon>
        <taxon>Rhodofomes</taxon>
    </lineage>
</organism>
<dbReference type="RefSeq" id="XP_047780835.1">
    <property type="nucleotide sequence ID" value="XM_047918916.1"/>
</dbReference>
<evidence type="ECO:0000313" key="2">
    <source>
        <dbReference type="EMBL" id="KAH9839080.1"/>
    </source>
</evidence>
<dbReference type="EMBL" id="JADCUA010000006">
    <property type="protein sequence ID" value="KAH9839080.1"/>
    <property type="molecule type" value="Genomic_DNA"/>
</dbReference>
<proteinExistence type="predicted"/>
<dbReference type="Proteomes" id="UP000814176">
    <property type="component" value="Unassembled WGS sequence"/>
</dbReference>
<evidence type="ECO:0000256" key="1">
    <source>
        <dbReference type="SAM" id="MobiDB-lite"/>
    </source>
</evidence>
<protein>
    <submittedName>
        <fullName evidence="2">Uncharacterized protein</fullName>
    </submittedName>
</protein>
<reference evidence="2 3" key="1">
    <citation type="journal article" date="2021" name="Environ. Microbiol.">
        <title>Gene family expansions and transcriptome signatures uncover fungal adaptations to wood decay.</title>
        <authorList>
            <person name="Hage H."/>
            <person name="Miyauchi S."/>
            <person name="Viragh M."/>
            <person name="Drula E."/>
            <person name="Min B."/>
            <person name="Chaduli D."/>
            <person name="Navarro D."/>
            <person name="Favel A."/>
            <person name="Norest M."/>
            <person name="Lesage-Meessen L."/>
            <person name="Balint B."/>
            <person name="Merenyi Z."/>
            <person name="de Eugenio L."/>
            <person name="Morin E."/>
            <person name="Martinez A.T."/>
            <person name="Baldrian P."/>
            <person name="Stursova M."/>
            <person name="Martinez M.J."/>
            <person name="Novotny C."/>
            <person name="Magnuson J.K."/>
            <person name="Spatafora J.W."/>
            <person name="Maurice S."/>
            <person name="Pangilinan J."/>
            <person name="Andreopoulos W."/>
            <person name="LaButti K."/>
            <person name="Hundley H."/>
            <person name="Na H."/>
            <person name="Kuo A."/>
            <person name="Barry K."/>
            <person name="Lipzen A."/>
            <person name="Henrissat B."/>
            <person name="Riley R."/>
            <person name="Ahrendt S."/>
            <person name="Nagy L.G."/>
            <person name="Grigoriev I.V."/>
            <person name="Martin F."/>
            <person name="Rosso M.N."/>
        </authorList>
    </citation>
    <scope>NUCLEOTIDE SEQUENCE [LARGE SCALE GENOMIC DNA]</scope>
    <source>
        <strain evidence="2 3">CIRM-BRFM 1785</strain>
    </source>
</reference>
<comment type="caution">
    <text evidence="2">The sequence shown here is derived from an EMBL/GenBank/DDBJ whole genome shotgun (WGS) entry which is preliminary data.</text>
</comment>
<feature type="region of interest" description="Disordered" evidence="1">
    <location>
        <begin position="64"/>
        <end position="128"/>
    </location>
</feature>
<name>A0ABQ8KLY5_9APHY</name>
<feature type="region of interest" description="Disordered" evidence="1">
    <location>
        <begin position="1"/>
        <end position="36"/>
    </location>
</feature>
<evidence type="ECO:0000313" key="3">
    <source>
        <dbReference type="Proteomes" id="UP000814176"/>
    </source>
</evidence>